<keyword evidence="9" id="KW-1185">Reference proteome</keyword>
<dbReference type="FunFam" id="3.40.50.720:FF:000003">
    <property type="entry name" value="S-(hydroxymethyl)glutathione dehydrogenase"/>
    <property type="match status" value="1"/>
</dbReference>
<dbReference type="SUPFAM" id="SSF51735">
    <property type="entry name" value="NAD(P)-binding Rossmann-fold domains"/>
    <property type="match status" value="1"/>
</dbReference>
<evidence type="ECO:0000256" key="4">
    <source>
        <dbReference type="ARBA" id="ARBA00023002"/>
    </source>
</evidence>
<dbReference type="EC" id="1.1.1.284" evidence="8"/>
<evidence type="ECO:0000256" key="5">
    <source>
        <dbReference type="ARBA" id="ARBA00023027"/>
    </source>
</evidence>
<evidence type="ECO:0000259" key="7">
    <source>
        <dbReference type="SMART" id="SM00829"/>
    </source>
</evidence>
<dbReference type="GO" id="GO:0004022">
    <property type="term" value="F:alcohol dehydrogenase (NAD+) activity"/>
    <property type="evidence" value="ECO:0007669"/>
    <property type="project" value="UniProtKB-EC"/>
</dbReference>
<dbReference type="PANTHER" id="PTHR43880:SF12">
    <property type="entry name" value="ALCOHOL DEHYDROGENASE CLASS-3"/>
    <property type="match status" value="1"/>
</dbReference>
<keyword evidence="5" id="KW-0520">NAD</keyword>
<dbReference type="EC" id="1.1.1.1" evidence="8"/>
<dbReference type="Pfam" id="PF00107">
    <property type="entry name" value="ADH_zinc_N"/>
    <property type="match status" value="1"/>
</dbReference>
<dbReference type="Gene3D" id="3.40.50.720">
    <property type="entry name" value="NAD(P)-binding Rossmann-like Domain"/>
    <property type="match status" value="1"/>
</dbReference>
<gene>
    <name evidence="8" type="ORF">HNQ70_001971</name>
</gene>
<organism evidence="8 9">
    <name type="scientific">Quisquiliibacterium transsilvanicum</name>
    <dbReference type="NCBI Taxonomy" id="1549638"/>
    <lineage>
        <taxon>Bacteria</taxon>
        <taxon>Pseudomonadati</taxon>
        <taxon>Pseudomonadota</taxon>
        <taxon>Betaproteobacteria</taxon>
        <taxon>Burkholderiales</taxon>
        <taxon>Burkholderiaceae</taxon>
        <taxon>Quisquiliibacterium</taxon>
    </lineage>
</organism>
<name>A0A7W8HHH5_9BURK</name>
<protein>
    <submittedName>
        <fullName evidence="8">S-(Hydroxymethyl)glutathione dehydrogenase/alcohol dehydrogenase</fullName>
        <ecNumber evidence="8">1.1.1.1</ecNumber>
        <ecNumber evidence="8">1.1.1.284</ecNumber>
    </submittedName>
</protein>
<sequence>MKAAVLHAPNQPLTIEDVQIDKPGPREVLIRTAVAGLCHSDLHFIEGKYPWPVPAVLGHESAGVVEAVGSDVTYVKPGDHVITCLSVFCGHCEHCLTGHMSICQTPEVKQPPGQAERLHWKGQKLNQFLNLSSFAEQMLVHEHALVKVREDMPMDLAALIGCGVITGYGAVVHTAKVSPGETVAVIGCGGIGLSAINGAAIAGAGRIIAVDRDPVKLEMARAFGATDVVDASAGDPAAQVLELTSGGVHYAFECVGLKQTVEQSFGMLRPGGTATIIGMVPFGTKVELHGADFLRERRIQGSAMGSNRFRVDMPRLVDFYLQGKLHLDRMVSGRMPLERINEGFEEMKKGGIARNVIVFD</sequence>
<keyword evidence="4 8" id="KW-0560">Oxidoreductase</keyword>
<dbReference type="GO" id="GO:0005829">
    <property type="term" value="C:cytosol"/>
    <property type="evidence" value="ECO:0007669"/>
    <property type="project" value="TreeGrafter"/>
</dbReference>
<evidence type="ECO:0000256" key="3">
    <source>
        <dbReference type="ARBA" id="ARBA00022833"/>
    </source>
</evidence>
<dbReference type="SUPFAM" id="SSF50129">
    <property type="entry name" value="GroES-like"/>
    <property type="match status" value="2"/>
</dbReference>
<keyword evidence="3 6" id="KW-0862">Zinc</keyword>
<dbReference type="AlphaFoldDB" id="A0A7W8HHH5"/>
<dbReference type="SMART" id="SM00829">
    <property type="entry name" value="PKS_ER"/>
    <property type="match status" value="1"/>
</dbReference>
<dbReference type="InterPro" id="IPR011032">
    <property type="entry name" value="GroES-like_sf"/>
</dbReference>
<dbReference type="InterPro" id="IPR002328">
    <property type="entry name" value="ADH_Zn_CS"/>
</dbReference>
<dbReference type="PANTHER" id="PTHR43880">
    <property type="entry name" value="ALCOHOL DEHYDROGENASE"/>
    <property type="match status" value="1"/>
</dbReference>
<evidence type="ECO:0000256" key="1">
    <source>
        <dbReference type="ARBA" id="ARBA00001947"/>
    </source>
</evidence>
<keyword evidence="2 6" id="KW-0479">Metal-binding</keyword>
<feature type="domain" description="Enoyl reductase (ER)" evidence="7">
    <location>
        <begin position="8"/>
        <end position="357"/>
    </location>
</feature>
<dbReference type="Pfam" id="PF08240">
    <property type="entry name" value="ADH_N"/>
    <property type="match status" value="1"/>
</dbReference>
<accession>A0A7W8HHH5</accession>
<evidence type="ECO:0000313" key="8">
    <source>
        <dbReference type="EMBL" id="MBB5271957.1"/>
    </source>
</evidence>
<dbReference type="GO" id="GO:0008270">
    <property type="term" value="F:zinc ion binding"/>
    <property type="evidence" value="ECO:0007669"/>
    <property type="project" value="InterPro"/>
</dbReference>
<dbReference type="GO" id="GO:0051903">
    <property type="term" value="F:S-(hydroxymethyl)glutathione dehydrogenase [NAD(P)+] activity"/>
    <property type="evidence" value="ECO:0007669"/>
    <property type="project" value="UniProtKB-EC"/>
</dbReference>
<comment type="caution">
    <text evidence="8">The sequence shown here is derived from an EMBL/GenBank/DDBJ whole genome shotgun (WGS) entry which is preliminary data.</text>
</comment>
<dbReference type="PROSITE" id="PS00059">
    <property type="entry name" value="ADH_ZINC"/>
    <property type="match status" value="1"/>
</dbReference>
<dbReference type="EMBL" id="JACHGB010000004">
    <property type="protein sequence ID" value="MBB5271957.1"/>
    <property type="molecule type" value="Genomic_DNA"/>
</dbReference>
<dbReference type="CDD" id="cd08279">
    <property type="entry name" value="Zn_ADH_class_III"/>
    <property type="match status" value="1"/>
</dbReference>
<dbReference type="InterPro" id="IPR013154">
    <property type="entry name" value="ADH-like_N"/>
</dbReference>
<comment type="cofactor">
    <cofactor evidence="1 6">
        <name>Zn(2+)</name>
        <dbReference type="ChEBI" id="CHEBI:29105"/>
    </cofactor>
</comment>
<dbReference type="Gene3D" id="3.90.180.10">
    <property type="entry name" value="Medium-chain alcohol dehydrogenases, catalytic domain"/>
    <property type="match status" value="1"/>
</dbReference>
<proteinExistence type="inferred from homology"/>
<dbReference type="GO" id="GO:0046294">
    <property type="term" value="P:formaldehyde catabolic process"/>
    <property type="evidence" value="ECO:0007669"/>
    <property type="project" value="TreeGrafter"/>
</dbReference>
<comment type="similarity">
    <text evidence="6">Belongs to the zinc-containing alcohol dehydrogenase family.</text>
</comment>
<dbReference type="InterPro" id="IPR020843">
    <property type="entry name" value="ER"/>
</dbReference>
<dbReference type="RefSeq" id="WP_183966905.1">
    <property type="nucleotide sequence ID" value="NZ_BAABEW010000023.1"/>
</dbReference>
<reference evidence="8 9" key="1">
    <citation type="submission" date="2020-08" db="EMBL/GenBank/DDBJ databases">
        <title>Genomic Encyclopedia of Type Strains, Phase IV (KMG-IV): sequencing the most valuable type-strain genomes for metagenomic binning, comparative biology and taxonomic classification.</title>
        <authorList>
            <person name="Goeker M."/>
        </authorList>
    </citation>
    <scope>NUCLEOTIDE SEQUENCE [LARGE SCALE GENOMIC DNA]</scope>
    <source>
        <strain evidence="8 9">DSM 29781</strain>
    </source>
</reference>
<evidence type="ECO:0000256" key="2">
    <source>
        <dbReference type="ARBA" id="ARBA00022723"/>
    </source>
</evidence>
<dbReference type="Proteomes" id="UP000532440">
    <property type="component" value="Unassembled WGS sequence"/>
</dbReference>
<dbReference type="InterPro" id="IPR036291">
    <property type="entry name" value="NAD(P)-bd_dom_sf"/>
</dbReference>
<dbReference type="InterPro" id="IPR013149">
    <property type="entry name" value="ADH-like_C"/>
</dbReference>
<evidence type="ECO:0000256" key="6">
    <source>
        <dbReference type="RuleBase" id="RU361277"/>
    </source>
</evidence>
<evidence type="ECO:0000313" key="9">
    <source>
        <dbReference type="Proteomes" id="UP000532440"/>
    </source>
</evidence>